<dbReference type="Gene3D" id="3.30.70.120">
    <property type="match status" value="1"/>
</dbReference>
<dbReference type="EMBL" id="WTYR01000001">
    <property type="protein sequence ID" value="MXP09022.1"/>
    <property type="molecule type" value="Genomic_DNA"/>
</dbReference>
<reference evidence="1 2" key="1">
    <citation type="submission" date="2019-12" db="EMBL/GenBank/DDBJ databases">
        <title>Genomic-based taxomic classification of the family Erythrobacteraceae.</title>
        <authorList>
            <person name="Xu L."/>
        </authorList>
    </citation>
    <scope>NUCLEOTIDE SEQUENCE [LARGE SCALE GENOMIC DNA]</scope>
    <source>
        <strain evidence="1 2">LMG 29519</strain>
    </source>
</reference>
<dbReference type="InterPro" id="IPR015867">
    <property type="entry name" value="N-reg_PII/ATP_PRibTrfase_C"/>
</dbReference>
<dbReference type="OrthoDB" id="4941745at2"/>
<keyword evidence="2" id="KW-1185">Reference proteome</keyword>
<protein>
    <submittedName>
        <fullName evidence="1">Uncharacterized protein</fullName>
    </submittedName>
</protein>
<proteinExistence type="predicted"/>
<gene>
    <name evidence="1" type="ORF">GRI68_02370</name>
</gene>
<evidence type="ECO:0000313" key="1">
    <source>
        <dbReference type="EMBL" id="MXP09022.1"/>
    </source>
</evidence>
<sequence length="64" mass="6645">MPDASPTLGEAGAASVSPTAVLTIYIPSEAPQDKVTRAIDAILAAHPWEVPVIEVSETRLVMCG</sequence>
<comment type="caution">
    <text evidence="1">The sequence shown here is derived from an EMBL/GenBank/DDBJ whole genome shotgun (WGS) entry which is preliminary data.</text>
</comment>
<name>A0A6I4U3F2_9SPHN</name>
<dbReference type="Proteomes" id="UP000429229">
    <property type="component" value="Unassembled WGS sequence"/>
</dbReference>
<accession>A0A6I4U3F2</accession>
<organism evidence="1 2">
    <name type="scientific">Alteriqipengyuania halimionae</name>
    <dbReference type="NCBI Taxonomy" id="1926630"/>
    <lineage>
        <taxon>Bacteria</taxon>
        <taxon>Pseudomonadati</taxon>
        <taxon>Pseudomonadota</taxon>
        <taxon>Alphaproteobacteria</taxon>
        <taxon>Sphingomonadales</taxon>
        <taxon>Erythrobacteraceae</taxon>
        <taxon>Alteriqipengyuania</taxon>
    </lineage>
</organism>
<dbReference type="RefSeq" id="WP_160615536.1">
    <property type="nucleotide sequence ID" value="NZ_WTYR01000001.1"/>
</dbReference>
<dbReference type="AlphaFoldDB" id="A0A6I4U3F2"/>
<evidence type="ECO:0000313" key="2">
    <source>
        <dbReference type="Proteomes" id="UP000429229"/>
    </source>
</evidence>